<dbReference type="Pfam" id="PF02332">
    <property type="entry name" value="Phenol_Hydrox"/>
    <property type="match status" value="1"/>
</dbReference>
<evidence type="ECO:0000313" key="3">
    <source>
        <dbReference type="EMBL" id="ANC68214.1"/>
    </source>
</evidence>
<gene>
    <name evidence="3" type="primary">pheL</name>
</gene>
<keyword evidence="2" id="KW-0503">Monooxygenase</keyword>
<protein>
    <submittedName>
        <fullName evidence="3">PheL</fullName>
    </submittedName>
</protein>
<evidence type="ECO:0000256" key="2">
    <source>
        <dbReference type="ARBA" id="ARBA00023033"/>
    </source>
</evidence>
<dbReference type="GO" id="GO:0016709">
    <property type="term" value="F:oxidoreductase activity, acting on paired donors, with incorporation or reduction of molecular oxygen, NAD(P)H as one donor, and incorporation of one atom of oxygen"/>
    <property type="evidence" value="ECO:0007669"/>
    <property type="project" value="InterPro"/>
</dbReference>
<dbReference type="EMBL" id="KU695543">
    <property type="protein sequence ID" value="ANC68214.1"/>
    <property type="molecule type" value="Genomic_DNA"/>
</dbReference>
<name>A0A168SPC8_ECTOL</name>
<dbReference type="InterPro" id="IPR003430">
    <property type="entry name" value="Phenol_Hydrox"/>
</dbReference>
<dbReference type="CDD" id="cd01058">
    <property type="entry name" value="AAMH_B"/>
    <property type="match status" value="1"/>
</dbReference>
<dbReference type="PIRSF" id="PIRSF000040">
    <property type="entry name" value="MMOH_comp"/>
    <property type="match status" value="1"/>
</dbReference>
<dbReference type="InterPro" id="IPR012348">
    <property type="entry name" value="RNR-like"/>
</dbReference>
<accession>A0A168SPC8</accession>
<evidence type="ECO:0000256" key="1">
    <source>
        <dbReference type="ARBA" id="ARBA00023002"/>
    </source>
</evidence>
<dbReference type="InterPro" id="IPR009078">
    <property type="entry name" value="Ferritin-like_SF"/>
</dbReference>
<dbReference type="Gene3D" id="1.10.620.20">
    <property type="entry name" value="Ribonucleotide Reductase, subunit A"/>
    <property type="match status" value="1"/>
</dbReference>
<dbReference type="InterPro" id="IPR012078">
    <property type="entry name" value="MP_mOase_hydro"/>
</dbReference>
<reference evidence="3" key="1">
    <citation type="submission" date="2016-02" db="EMBL/GenBank/DDBJ databases">
        <title>P. pseudoalcaligenes C70 harbours reduntant catechol 2,3-dioxygenases.</title>
        <authorList>
            <person name="Heinaru E."/>
            <person name="Naanuri E."/>
            <person name="Joesaar M."/>
        </authorList>
    </citation>
    <scope>NUCLEOTIDE SEQUENCE</scope>
    <source>
        <strain evidence="3">C70</strain>
    </source>
</reference>
<dbReference type="AlphaFoldDB" id="A0A168SPC8"/>
<proteinExistence type="predicted"/>
<organism evidence="3">
    <name type="scientific">Ectopseudomonas oleovorans</name>
    <name type="common">Pseudomonas oleovorans</name>
    <dbReference type="NCBI Taxonomy" id="301"/>
    <lineage>
        <taxon>Bacteria</taxon>
        <taxon>Pseudomonadati</taxon>
        <taxon>Pseudomonadota</taxon>
        <taxon>Gammaproteobacteria</taxon>
        <taxon>Pseudomonadales</taxon>
        <taxon>Pseudomonadaceae</taxon>
        <taxon>Ectopseudomonas</taxon>
    </lineage>
</organism>
<sequence length="360" mass="41382">MSVAACRKTRAENPADRQMGIQQQEGTVDMSVEIKTNTVDPIRQTYGNLQRRFGDKPASRYQEASYDIEAVTNFHYRPLWDPQHELHDPTRTAIRMTDWHKVTDPRQFYYGAYVQTRARMQEATEHAYGFCEKRELLSRLPAELQAKLLRCLVPLRHAELGANMNNSSIAGDSIAATVTQMHIYQAMDRLGMGQYLSRIGLLLDGGTGEALDQAKAYWLDDPIWQGLRRYVEDSFVIRDWFELGLAQNLVLDGLLQPLMYQRFDQWLTENGGSDVAMLTEFMRDWYGESTRWVDAMFKTVLAENDANREQVQAWLEVWEPRAYEALLPLAEEATGIAALDEVRSAFATRLQKIGLKSREE</sequence>
<keyword evidence="1" id="KW-0560">Oxidoreductase</keyword>
<dbReference type="SUPFAM" id="SSF47240">
    <property type="entry name" value="Ferritin-like"/>
    <property type="match status" value="1"/>
</dbReference>